<accession>A0AAU9U655</accession>
<feature type="signal peptide" evidence="2">
    <location>
        <begin position="1"/>
        <end position="18"/>
    </location>
</feature>
<proteinExistence type="predicted"/>
<evidence type="ECO:0000256" key="1">
    <source>
        <dbReference type="SAM" id="MobiDB-lite"/>
    </source>
</evidence>
<gene>
    <name evidence="3" type="ORF">EEDITHA_LOCUS10188</name>
</gene>
<keyword evidence="4" id="KW-1185">Reference proteome</keyword>
<evidence type="ECO:0000256" key="2">
    <source>
        <dbReference type="SAM" id="SignalP"/>
    </source>
</evidence>
<comment type="caution">
    <text evidence="3">The sequence shown here is derived from an EMBL/GenBank/DDBJ whole genome shotgun (WGS) entry which is preliminary data.</text>
</comment>
<feature type="compositionally biased region" description="Polar residues" evidence="1">
    <location>
        <begin position="189"/>
        <end position="200"/>
    </location>
</feature>
<evidence type="ECO:0000313" key="3">
    <source>
        <dbReference type="EMBL" id="CAH2094643.1"/>
    </source>
</evidence>
<reference evidence="3" key="1">
    <citation type="submission" date="2022-03" db="EMBL/GenBank/DDBJ databases">
        <authorList>
            <person name="Tunstrom K."/>
        </authorList>
    </citation>
    <scope>NUCLEOTIDE SEQUENCE</scope>
</reference>
<name>A0AAU9U655_EUPED</name>
<dbReference type="AlphaFoldDB" id="A0AAU9U655"/>
<evidence type="ECO:0000313" key="4">
    <source>
        <dbReference type="Proteomes" id="UP001153954"/>
    </source>
</evidence>
<sequence length="347" mass="40385">MRNVLVVLVPLCIGLTSGFIVPSGIHGTLFSDVDSNSFECNKIKRRDIKAQNINDNRSNTEAKSSTSKTLIIENSKNNKLDEDLYKDINEKDVNVNERSFIYINQRTKQPLQNHIFLNIIPKERVDSSETNTSYLLNRNNVFEEFHRRYLIGRTYIDKNKVDNNFASSKSKNQYNMQTKNTGKYKKTSDSNSNHQDVSNVSKGKGKYLISYTDPFLKLYVKNVTNTKIVTLKPDAKYYRHMFTLKPSIKLSDNRLDLNLKEKLSLSTNNLYDTTMYLEKGKQQNTISIKTESLERQNNTQIDRYGFYFCLDCIKKLKKQNFKNPLFIKKNCICRRENALKKQPSTQI</sequence>
<feature type="chain" id="PRO_5043493911" evidence="2">
    <location>
        <begin position="19"/>
        <end position="347"/>
    </location>
</feature>
<dbReference type="Proteomes" id="UP001153954">
    <property type="component" value="Unassembled WGS sequence"/>
</dbReference>
<protein>
    <submittedName>
        <fullName evidence="3">Uncharacterized protein</fullName>
    </submittedName>
</protein>
<keyword evidence="2" id="KW-0732">Signal</keyword>
<organism evidence="3 4">
    <name type="scientific">Euphydryas editha</name>
    <name type="common">Edith's checkerspot</name>
    <dbReference type="NCBI Taxonomy" id="104508"/>
    <lineage>
        <taxon>Eukaryota</taxon>
        <taxon>Metazoa</taxon>
        <taxon>Ecdysozoa</taxon>
        <taxon>Arthropoda</taxon>
        <taxon>Hexapoda</taxon>
        <taxon>Insecta</taxon>
        <taxon>Pterygota</taxon>
        <taxon>Neoptera</taxon>
        <taxon>Endopterygota</taxon>
        <taxon>Lepidoptera</taxon>
        <taxon>Glossata</taxon>
        <taxon>Ditrysia</taxon>
        <taxon>Papilionoidea</taxon>
        <taxon>Nymphalidae</taxon>
        <taxon>Nymphalinae</taxon>
        <taxon>Euphydryas</taxon>
    </lineage>
</organism>
<feature type="region of interest" description="Disordered" evidence="1">
    <location>
        <begin position="180"/>
        <end position="200"/>
    </location>
</feature>
<dbReference type="EMBL" id="CAKOGL010000014">
    <property type="protein sequence ID" value="CAH2094643.1"/>
    <property type="molecule type" value="Genomic_DNA"/>
</dbReference>